<feature type="binding site" evidence="4">
    <location>
        <begin position="287"/>
        <end position="290"/>
    </location>
    <ligand>
        <name>5-phospho-alpha-D-ribose 1-diphosphate</name>
        <dbReference type="ChEBI" id="CHEBI:58017"/>
    </ligand>
</feature>
<comment type="caution">
    <text evidence="4">Lacks conserved residue(s) required for the propagation of feature annotation.</text>
</comment>
<keyword evidence="4" id="KW-0822">Tryptophan biosynthesis</keyword>
<comment type="function">
    <text evidence="4">Catalyzes the transfer of the phosphoribosyl group of 5-phosphorylribose-1-pyrophosphate (PRPP) to anthranilate to yield N-(5'-phosphoribosyl)-anthranilate (PRA).</text>
</comment>
<dbReference type="GO" id="GO:0004048">
    <property type="term" value="F:anthranilate phosphoribosyltransferase activity"/>
    <property type="evidence" value="ECO:0007669"/>
    <property type="project" value="UniProtKB-UniRule"/>
</dbReference>
<keyword evidence="4" id="KW-0479">Metal-binding</keyword>
<dbReference type="Gene3D" id="1.20.970.10">
    <property type="entry name" value="Transferase, Pyrimidine Nucleoside Phosphorylase, Chain C"/>
    <property type="match status" value="1"/>
</dbReference>
<keyword evidence="8" id="KW-1185">Reference proteome</keyword>
<dbReference type="GO" id="GO:0005829">
    <property type="term" value="C:cytosol"/>
    <property type="evidence" value="ECO:0007669"/>
    <property type="project" value="TreeGrafter"/>
</dbReference>
<dbReference type="InterPro" id="IPR006221">
    <property type="entry name" value="TrpG/PapA_dom"/>
</dbReference>
<proteinExistence type="inferred from homology"/>
<dbReference type="Gene3D" id="3.40.50.880">
    <property type="match status" value="1"/>
</dbReference>
<organism evidence="7 8">
    <name type="scientific">Campylobacter californiensis</name>
    <dbReference type="NCBI Taxonomy" id="1032243"/>
    <lineage>
        <taxon>Bacteria</taxon>
        <taxon>Pseudomonadati</taxon>
        <taxon>Campylobacterota</taxon>
        <taxon>Epsilonproteobacteria</taxon>
        <taxon>Campylobacterales</taxon>
        <taxon>Campylobacteraceae</taxon>
        <taxon>Campylobacter</taxon>
    </lineage>
</organism>
<dbReference type="Pfam" id="PF00117">
    <property type="entry name" value="GATase"/>
    <property type="match status" value="1"/>
</dbReference>
<dbReference type="PANTHER" id="PTHR43285:SF2">
    <property type="entry name" value="ANTHRANILATE PHOSPHORIBOSYLTRANSFERASE"/>
    <property type="match status" value="1"/>
</dbReference>
<comment type="caution">
    <text evidence="7">The sequence shown here is derived from an EMBL/GenBank/DDBJ whole genome shotgun (WGS) entry which is preliminary data.</text>
</comment>
<evidence type="ECO:0000259" key="6">
    <source>
        <dbReference type="Pfam" id="PF00591"/>
    </source>
</evidence>
<feature type="binding site" evidence="4">
    <location>
        <position position="317"/>
    </location>
    <ligand>
        <name>5-phospho-alpha-D-ribose 1-diphosphate</name>
        <dbReference type="ChEBI" id="CHEBI:58017"/>
    </ligand>
</feature>
<dbReference type="InterPro" id="IPR005940">
    <property type="entry name" value="Anthranilate_Pribosyl_Tfrase"/>
</dbReference>
<feature type="domain" description="Glutamine amidotransferase" evidence="5">
    <location>
        <begin position="3"/>
        <end position="184"/>
    </location>
</feature>
<keyword evidence="3" id="KW-0315">Glutamine amidotransferase</keyword>
<keyword evidence="4" id="KW-0460">Magnesium</keyword>
<comment type="cofactor">
    <cofactor evidence="4">
        <name>Mg(2+)</name>
        <dbReference type="ChEBI" id="CHEBI:18420"/>
    </cofactor>
    <text evidence="4">Binds 2 magnesium ions per monomer.</text>
</comment>
<feature type="binding site" evidence="4">
    <location>
        <position position="308"/>
    </location>
    <ligand>
        <name>anthranilate</name>
        <dbReference type="ChEBI" id="CHEBI:16567"/>
        <label>1</label>
    </ligand>
</feature>
<dbReference type="SUPFAM" id="SSF52317">
    <property type="entry name" value="Class I glutamine amidotransferase-like"/>
    <property type="match status" value="1"/>
</dbReference>
<dbReference type="PROSITE" id="PS51273">
    <property type="entry name" value="GATASE_TYPE_1"/>
    <property type="match status" value="1"/>
</dbReference>
<dbReference type="NCBIfam" id="TIGR01245">
    <property type="entry name" value="trpD"/>
    <property type="match status" value="1"/>
</dbReference>
<evidence type="ECO:0000313" key="7">
    <source>
        <dbReference type="EMBL" id="MBE3607778.1"/>
    </source>
</evidence>
<evidence type="ECO:0000256" key="2">
    <source>
        <dbReference type="ARBA" id="ARBA00022679"/>
    </source>
</evidence>
<gene>
    <name evidence="4 7" type="primary">trpD</name>
    <name evidence="7" type="ORF">CCAL9337_03420</name>
</gene>
<feature type="binding site" evidence="4">
    <location>
        <position position="363"/>
    </location>
    <ligand>
        <name>anthranilate</name>
        <dbReference type="ChEBI" id="CHEBI:16567"/>
        <label>2</label>
    </ligand>
</feature>
<dbReference type="Gene3D" id="3.40.1030.10">
    <property type="entry name" value="Nucleoside phosphorylase/phosphoribosyltransferase catalytic domain"/>
    <property type="match status" value="1"/>
</dbReference>
<evidence type="ECO:0000259" key="5">
    <source>
        <dbReference type="Pfam" id="PF00117"/>
    </source>
</evidence>
<evidence type="ECO:0000256" key="3">
    <source>
        <dbReference type="ARBA" id="ARBA00022962"/>
    </source>
</evidence>
<dbReference type="GO" id="GO:0000162">
    <property type="term" value="P:L-tryptophan biosynthetic process"/>
    <property type="evidence" value="ECO:0007669"/>
    <property type="project" value="UniProtKB-UniRule"/>
</dbReference>
<dbReference type="Proteomes" id="UP000650616">
    <property type="component" value="Unassembled WGS sequence"/>
</dbReference>
<evidence type="ECO:0000256" key="4">
    <source>
        <dbReference type="HAMAP-Rule" id="MF_00211"/>
    </source>
</evidence>
<keyword evidence="2 4" id="KW-0808">Transferase</keyword>
<dbReference type="PANTHER" id="PTHR43285">
    <property type="entry name" value="ANTHRANILATE PHOSPHORIBOSYLTRANSFERASE"/>
    <property type="match status" value="1"/>
</dbReference>
<protein>
    <recommendedName>
        <fullName evidence="4">Anthranilate phosphoribosyltransferase</fullName>
        <ecNumber evidence="4">2.4.2.18</ecNumber>
    </recommendedName>
</protein>
<dbReference type="EMBL" id="LIWG01000003">
    <property type="protein sequence ID" value="MBE3607778.1"/>
    <property type="molecule type" value="Genomic_DNA"/>
</dbReference>
<feature type="binding site" evidence="4">
    <location>
        <position position="277"/>
    </location>
    <ligand>
        <name>anthranilate</name>
        <dbReference type="ChEBI" id="CHEBI:16567"/>
        <label>1</label>
    </ligand>
</feature>
<dbReference type="GO" id="GO:0000287">
    <property type="term" value="F:magnesium ion binding"/>
    <property type="evidence" value="ECO:0007669"/>
    <property type="project" value="UniProtKB-UniRule"/>
</dbReference>
<keyword evidence="4" id="KW-0057">Aromatic amino acid biosynthesis</keyword>
<feature type="domain" description="Glycosyl transferase family 3" evidence="6">
    <location>
        <begin position="271"/>
        <end position="523"/>
    </location>
</feature>
<evidence type="ECO:0000256" key="1">
    <source>
        <dbReference type="ARBA" id="ARBA00022676"/>
    </source>
</evidence>
<feature type="binding site" evidence="4">
    <location>
        <begin position="305"/>
        <end position="313"/>
    </location>
    <ligand>
        <name>5-phospho-alpha-D-ribose 1-diphosphate</name>
        <dbReference type="ChEBI" id="CHEBI:58017"/>
    </ligand>
</feature>
<dbReference type="InterPro" id="IPR035902">
    <property type="entry name" value="Nuc_phospho_transferase"/>
</dbReference>
<dbReference type="SUPFAM" id="SSF52418">
    <property type="entry name" value="Nucleoside phosphorylase/phosphoribosyltransferase catalytic domain"/>
    <property type="match status" value="1"/>
</dbReference>
<dbReference type="AlphaFoldDB" id="A0AAW3ZU65"/>
<feature type="binding site" evidence="4">
    <location>
        <position position="424"/>
    </location>
    <ligand>
        <name>Mg(2+)</name>
        <dbReference type="ChEBI" id="CHEBI:18420"/>
        <label>2</label>
    </ligand>
</feature>
<dbReference type="Pfam" id="PF00591">
    <property type="entry name" value="Glycos_transf_3"/>
    <property type="match status" value="1"/>
</dbReference>
<comment type="similarity">
    <text evidence="4">Belongs to the anthranilate phosphoribosyltransferase family.</text>
</comment>
<sequence length="531" mass="59132">MILLIDNYDSFVFNVKQYLEDLSDEEILCVRNDKITLGEIKSLNPTKIILSPGPKHPKDSGICLKILKSDLTQPILGICLGHQAIGLCFGGVIKRLEKPFHGKTSDIEILNAEPLFTGLPQKFSVMRYHSLYVDELSENLECLAVSDDGVVMALKVKDRPIYGVQFHPESYFSQYGKKIIDNFLNINKKEMIKENEVVNFAPFMIKLQKGLMLDGADYAVICKAINDKEYDIVQLAGLLVLISEKSLYPESVAALVQNILKYSITYNDPSDMFDIVGTGGDRLKTINVSTTVAFILASLGVKVAKHGNKAITSKSGSSDTLSALGVKLSASIDENRERIRNENLAFFHAAFFHKITAEVKEVRDRLKIGTCFNMLGPLLNPNLGLKFQMVGNYLEEVNELMAKTLLKLGRKHALVVHGMDGMDEITLCDETLVHEVRDGKILEYRITPEQFGFKRAFHADIEGGTSEENAEILKATLRGEVKGAKLDIVVLNAMFALYAADVVKTPMDAKEIVLEAIESGKAYEFFKRYTS</sequence>
<dbReference type="InterPro" id="IPR017926">
    <property type="entry name" value="GATASE"/>
</dbReference>
<reference evidence="7 8" key="1">
    <citation type="submission" date="2015-08" db="EMBL/GenBank/DDBJ databases">
        <title>Comparative genomics of the Campylobacter concisus group.</title>
        <authorList>
            <person name="Yee E."/>
            <person name="Chapman M.H."/>
            <person name="Huynh S."/>
            <person name="Bono J.L."/>
            <person name="On S.L."/>
            <person name="St Leger J."/>
            <person name="Foster G."/>
            <person name="Parker C.T."/>
            <person name="Miller W.G."/>
        </authorList>
    </citation>
    <scope>NUCLEOTIDE SEQUENCE [LARGE SCALE GENOMIC DNA]</scope>
    <source>
        <strain evidence="7 8">RM9337</strain>
    </source>
</reference>
<dbReference type="HAMAP" id="MF_00211">
    <property type="entry name" value="TrpD"/>
    <property type="match status" value="1"/>
</dbReference>
<feature type="binding site" evidence="4">
    <location>
        <position position="285"/>
    </location>
    <ligand>
        <name>5-phospho-alpha-D-ribose 1-diphosphate</name>
        <dbReference type="ChEBI" id="CHEBI:58017"/>
    </ligand>
</feature>
<dbReference type="FunFam" id="3.40.50.880:FF:000003">
    <property type="entry name" value="Anthranilate synthase component II"/>
    <property type="match status" value="1"/>
</dbReference>
<feature type="binding site" evidence="4">
    <location>
        <position position="289"/>
    </location>
    <ligand>
        <name>Mg(2+)</name>
        <dbReference type="ChEBI" id="CHEBI:18420"/>
        <label>1</label>
    </ligand>
</feature>
<keyword evidence="1 4" id="KW-0328">Glycosyltransferase</keyword>
<dbReference type="InterPro" id="IPR000312">
    <property type="entry name" value="Glycosyl_Trfase_fam3"/>
</dbReference>
<dbReference type="EC" id="2.4.2.18" evidence="4"/>
<dbReference type="PRINTS" id="PR00096">
    <property type="entry name" value="GATASE"/>
</dbReference>
<comment type="catalytic activity">
    <reaction evidence="4">
        <text>N-(5-phospho-beta-D-ribosyl)anthranilate + diphosphate = 5-phospho-alpha-D-ribose 1-diphosphate + anthranilate</text>
        <dbReference type="Rhea" id="RHEA:11768"/>
        <dbReference type="ChEBI" id="CHEBI:16567"/>
        <dbReference type="ChEBI" id="CHEBI:18277"/>
        <dbReference type="ChEBI" id="CHEBI:33019"/>
        <dbReference type="ChEBI" id="CHEBI:58017"/>
        <dbReference type="EC" id="2.4.2.18"/>
    </reaction>
</comment>
<dbReference type="PRINTS" id="PR00099">
    <property type="entry name" value="CPSGATASE"/>
</dbReference>
<feature type="binding site" evidence="4">
    <location>
        <position position="423"/>
    </location>
    <ligand>
        <name>Mg(2+)</name>
        <dbReference type="ChEBI" id="CHEBI:18420"/>
        <label>2</label>
    </ligand>
</feature>
<name>A0AAW3ZU65_9BACT</name>
<dbReference type="PRINTS" id="PR00097">
    <property type="entry name" value="ANTSNTHASEII"/>
</dbReference>
<dbReference type="InterPro" id="IPR029062">
    <property type="entry name" value="Class_I_gatase-like"/>
</dbReference>
<evidence type="ECO:0000313" key="8">
    <source>
        <dbReference type="Proteomes" id="UP000650616"/>
    </source>
</evidence>
<dbReference type="NCBIfam" id="TIGR00566">
    <property type="entry name" value="trpG_papA"/>
    <property type="match status" value="1"/>
</dbReference>
<comment type="subunit">
    <text evidence="4">Homodimer.</text>
</comment>
<dbReference type="RefSeq" id="WP_170015798.1">
    <property type="nucleotide sequence ID" value="NZ_CP012545.1"/>
</dbReference>
<feature type="binding site" evidence="4">
    <location>
        <begin position="280"/>
        <end position="281"/>
    </location>
    <ligand>
        <name>5-phospho-alpha-D-ribose 1-diphosphate</name>
        <dbReference type="ChEBI" id="CHEBI:58017"/>
    </ligand>
</feature>
<feature type="binding site" evidence="4">
    <location>
        <position position="424"/>
    </location>
    <ligand>
        <name>Mg(2+)</name>
        <dbReference type="ChEBI" id="CHEBI:18420"/>
        <label>1</label>
    </ligand>
</feature>
<dbReference type="CDD" id="cd01743">
    <property type="entry name" value="GATase1_Anthranilate_Synthase"/>
    <property type="match status" value="1"/>
</dbReference>
<comment type="pathway">
    <text evidence="4">Amino-acid biosynthesis; L-tryptophan biosynthesis; L-tryptophan from chorismate: step 2/5.</text>
</comment>
<keyword evidence="4" id="KW-0028">Amino-acid biosynthesis</keyword>
<accession>A0AAW3ZU65</accession>
<feature type="binding site" evidence="4">
    <location>
        <position position="277"/>
    </location>
    <ligand>
        <name>5-phospho-alpha-D-ribose 1-diphosphate</name>
        <dbReference type="ChEBI" id="CHEBI:58017"/>
    </ligand>
</feature>